<sequence length="746" mass="86394">MRTKLQNILTVLLFCFAGSVAFGQHIQTHKVDFSNIDGFSGEVNFTSSRHSFGTTLKGKGTTLVLKNYRCTPEEKEALKKAGIDFWGYSGYNPKTFGVYVEGRAYVNMVRGYSFNRYAKSPKILHLNNGLGDEVSFDFDEDTKEYETEWKKTRPNKVLWLEEGSFSADKVTELHLSDLKNEIDRILYTAKKEKEKEEQDKKEAEEKQKQVTGLLSEVQKALRSGDLEKAKPLLEKAYKLDPTNQTTKNLSQEYAKRKGEYVKRKDEEAKKELDAKIAEGIKERNQQMQTEAQELATLRNWNASSYNMSTQSKQRLNELTQKETRRKLDEVNNSFEEVRRQSEAESRKSKAAFERDMAALDAEFKREMEELNREFERENKKYEEIDKIISQRLRDEQEKEKKEKQAAKGESLTKYGVVIERKNYKYGAIDAQGKVVVPHIYDEMFIDGDGTIKAEIQETPFAFKNTLYAFDNKGKQIDRPYEVDRLSFDIRVFKNMYNKYALATYNEEDGSMTFISKYVYDDIDFEYGGRNANQYTCFLQNNKWGYLDNKTGKEAIPAILEEISEINGNDMIAVKYKEKWGYINANTIEIEVSFKYDRAHTFSERGIAIVGIGDKVGYINKQGEEIVPIEYKTVSPPFDENHHYFIVTNSSGKVGVYNANSKKVQIPLIYKEVTALKFYEELNVIKVENEESKEGLVDIFNRVLVPLKYTAIIYKHELKKGVQAKLDDKWGVIDPLTGKTLKRFKKK</sequence>
<keyword evidence="1" id="KW-0175">Coiled coil</keyword>
<protein>
    <submittedName>
        <fullName evidence="3">WG containing repeat-containing protein</fullName>
    </submittedName>
</protein>
<evidence type="ECO:0000256" key="2">
    <source>
        <dbReference type="SAM" id="SignalP"/>
    </source>
</evidence>
<feature type="coiled-coil region" evidence="1">
    <location>
        <begin position="277"/>
        <end position="409"/>
    </location>
</feature>
<reference evidence="3 4" key="1">
    <citation type="submission" date="2016-11" db="EMBL/GenBank/DDBJ databases">
        <authorList>
            <person name="Jaros S."/>
            <person name="Januszkiewicz K."/>
            <person name="Wedrychowicz H."/>
        </authorList>
    </citation>
    <scope>NUCLEOTIDE SEQUENCE [LARGE SCALE GENOMIC DNA]</scope>
    <source>
        <strain evidence="3 4">CGMCC 1.12145</strain>
    </source>
</reference>
<dbReference type="InterPro" id="IPR032774">
    <property type="entry name" value="WG_beta_rep"/>
</dbReference>
<dbReference type="Pfam" id="PF14903">
    <property type="entry name" value="WG_beta_rep"/>
    <property type="match status" value="3"/>
</dbReference>
<feature type="coiled-coil region" evidence="1">
    <location>
        <begin position="175"/>
        <end position="220"/>
    </location>
</feature>
<evidence type="ECO:0000313" key="4">
    <source>
        <dbReference type="Proteomes" id="UP000182248"/>
    </source>
</evidence>
<evidence type="ECO:0000256" key="1">
    <source>
        <dbReference type="SAM" id="Coils"/>
    </source>
</evidence>
<dbReference type="PANTHER" id="PTHR37841">
    <property type="entry name" value="GLR2918 PROTEIN"/>
    <property type="match status" value="1"/>
</dbReference>
<dbReference type="Proteomes" id="UP000182248">
    <property type="component" value="Unassembled WGS sequence"/>
</dbReference>
<dbReference type="OrthoDB" id="623514at2"/>
<dbReference type="RefSeq" id="WP_072317356.1">
    <property type="nucleotide sequence ID" value="NZ_FPJE01000010.1"/>
</dbReference>
<dbReference type="EMBL" id="FPJE01000010">
    <property type="protein sequence ID" value="SFW52596.1"/>
    <property type="molecule type" value="Genomic_DNA"/>
</dbReference>
<dbReference type="AlphaFoldDB" id="A0A1K1PYN5"/>
<dbReference type="PANTHER" id="PTHR37841:SF1">
    <property type="entry name" value="DUF3298 DOMAIN-CONTAINING PROTEIN"/>
    <property type="match status" value="1"/>
</dbReference>
<organism evidence="3 4">
    <name type="scientific">Sinomicrobium oceani</name>
    <dbReference type="NCBI Taxonomy" id="1150368"/>
    <lineage>
        <taxon>Bacteria</taxon>
        <taxon>Pseudomonadati</taxon>
        <taxon>Bacteroidota</taxon>
        <taxon>Flavobacteriia</taxon>
        <taxon>Flavobacteriales</taxon>
        <taxon>Flavobacteriaceae</taxon>
        <taxon>Sinomicrobium</taxon>
    </lineage>
</organism>
<evidence type="ECO:0000313" key="3">
    <source>
        <dbReference type="EMBL" id="SFW52596.1"/>
    </source>
</evidence>
<gene>
    <name evidence="3" type="ORF">SAMN02927921_02141</name>
</gene>
<keyword evidence="4" id="KW-1185">Reference proteome</keyword>
<feature type="chain" id="PRO_5009666877" evidence="2">
    <location>
        <begin position="24"/>
        <end position="746"/>
    </location>
</feature>
<name>A0A1K1PYN5_9FLAO</name>
<dbReference type="STRING" id="1150368.SAMN02927921_02141"/>
<accession>A0A1K1PYN5</accession>
<proteinExistence type="predicted"/>
<feature type="signal peptide" evidence="2">
    <location>
        <begin position="1"/>
        <end position="23"/>
    </location>
</feature>
<keyword evidence="2" id="KW-0732">Signal</keyword>